<evidence type="ECO:0000256" key="3">
    <source>
        <dbReference type="ARBA" id="ARBA00022452"/>
    </source>
</evidence>
<comment type="caution">
    <text evidence="12">The sequence shown here is derived from an EMBL/GenBank/DDBJ whole genome shotgun (WGS) entry which is preliminary data.</text>
</comment>
<dbReference type="InterPro" id="IPR000531">
    <property type="entry name" value="Beta-barrel_TonB"/>
</dbReference>
<organism evidence="12 13">
    <name type="scientific">Stenotrophomonas maltophilia</name>
    <name type="common">Pseudomonas maltophilia</name>
    <name type="synonym">Xanthomonas maltophilia</name>
    <dbReference type="NCBI Taxonomy" id="40324"/>
    <lineage>
        <taxon>Bacteria</taxon>
        <taxon>Pseudomonadati</taxon>
        <taxon>Pseudomonadota</taxon>
        <taxon>Gammaproteobacteria</taxon>
        <taxon>Lysobacterales</taxon>
        <taxon>Lysobacteraceae</taxon>
        <taxon>Stenotrophomonas</taxon>
        <taxon>Stenotrophomonas maltophilia group</taxon>
    </lineage>
</organism>
<dbReference type="OrthoDB" id="6276154at2"/>
<proteinExistence type="inferred from homology"/>
<keyword evidence="3 8" id="KW-1134">Transmembrane beta strand</keyword>
<dbReference type="Pfam" id="PF00593">
    <property type="entry name" value="TonB_dep_Rec_b-barrel"/>
    <property type="match status" value="1"/>
</dbReference>
<dbReference type="Gene3D" id="2.170.130.10">
    <property type="entry name" value="TonB-dependent receptor, plug domain"/>
    <property type="match status" value="1"/>
</dbReference>
<keyword evidence="5 9" id="KW-0798">TonB box</keyword>
<keyword evidence="7 8" id="KW-0998">Cell outer membrane</keyword>
<feature type="domain" description="TonB-dependent receptor-like beta-barrel" evidence="10">
    <location>
        <begin position="467"/>
        <end position="896"/>
    </location>
</feature>
<evidence type="ECO:0000256" key="6">
    <source>
        <dbReference type="ARBA" id="ARBA00023136"/>
    </source>
</evidence>
<evidence type="ECO:0000259" key="10">
    <source>
        <dbReference type="Pfam" id="PF00593"/>
    </source>
</evidence>
<accession>A0A4S2CW75</accession>
<evidence type="ECO:0000256" key="4">
    <source>
        <dbReference type="ARBA" id="ARBA00022692"/>
    </source>
</evidence>
<reference evidence="12 13" key="1">
    <citation type="submission" date="2019-04" db="EMBL/GenBank/DDBJ databases">
        <title>Microbes associate with the intestines of laboratory mice.</title>
        <authorList>
            <person name="Navarre W."/>
            <person name="Wong E."/>
            <person name="Huang K."/>
            <person name="Tropini C."/>
            <person name="Ng K."/>
            <person name="Yu B."/>
        </authorList>
    </citation>
    <scope>NUCLEOTIDE SEQUENCE [LARGE SCALE GENOMIC DNA]</scope>
    <source>
        <strain evidence="12 13">NM62_B4-13</strain>
    </source>
</reference>
<dbReference type="InterPro" id="IPR037066">
    <property type="entry name" value="Plug_dom_sf"/>
</dbReference>
<name>A0A4S2CW75_STEMA</name>
<sequence length="930" mass="101598">MAVRGGQRRWRWLRWRVFVVAMSCALSWTLIPPVGARERADVGYHIPRGPLAPALQQWARQSQRVLLFDAAELAGLTTPGLDATLEDDAALARLVTGLPVHVLQTTPGVFVVRRVAVAPAPVPARRRPAPAPSPVLGAQVEMAPVHVTGSRLPRSSVQASLPVVVIERDEMLRSGYGSLFDLLRHLPGMNGHPPLATSRGGDSLYLPVGAAATTSLDGMGPRATLFLVNGRRLPRYPMVSLEQGALTDLGGIPLSFVERIELVRGGASAIYGADAMSGVVNIILREQADGPEAMLQSGVSSRGDGDQQRVQLATGATRANGDRWFAGIDLQRVQPLAGDSRAWHVEQERYPIGLLTDSGLYLPATRCAAPLQRDADGCWFDSSRGRSLQPAATTVAAYGRYRHAFGDGHYAFAEVRGSEDRQRFELGPTAAALRIGEGLLFNYVFQEGGSVRPRVEATTADVTVGVGRDQAGRNWDAGISRQHSAVSLHTAGTVRTQRLYEAAQQGFLPGFNALTAPLAEHLFPAIRNRGRTDQWQAWAGLQRDLAQWPGGPVQLATGLDLRHEAWSAHPDALIGDGELALGLPVEHRRLSRLSNAAYAELGLPFTDTLRLDVAARLDRDGDDTAFSPRAGLRWTPSEQWSLLWSSGRGYRAPSLFERRRPPGYFGQVVLPTSNALPRCAITAAQGCVVDVGVVENSALDPETTRSHSLGVVWSPREDLSLSLTGNVVDLRNEILDLHPADAFWNRATWVLDDAGRLQALRLSFDNIGRTVSRNWVLRGDYRFGRSAEGPWRVSLDALRQQTLRRHRAHGETVDLRGHATPTLSAVLTTQWQGDRWDLALRANYVGRTRAWLPGDACPATQREQGRCHNPDQLRWNLHVGRQLGPRVLLALDVHNLWDAPPVNYLSGNGGLAPGLDDPLGRYFMMTLQVR</sequence>
<dbReference type="AlphaFoldDB" id="A0A4S2CW75"/>
<evidence type="ECO:0000313" key="13">
    <source>
        <dbReference type="Proteomes" id="UP000306631"/>
    </source>
</evidence>
<dbReference type="Pfam" id="PF07715">
    <property type="entry name" value="Plug"/>
    <property type="match status" value="1"/>
</dbReference>
<keyword evidence="4 8" id="KW-0812">Transmembrane</keyword>
<dbReference type="Gene3D" id="2.40.170.20">
    <property type="entry name" value="TonB-dependent receptor, beta-barrel domain"/>
    <property type="match status" value="1"/>
</dbReference>
<dbReference type="SUPFAM" id="SSF56935">
    <property type="entry name" value="Porins"/>
    <property type="match status" value="1"/>
</dbReference>
<keyword evidence="2 8" id="KW-0813">Transport</keyword>
<keyword evidence="12" id="KW-0675">Receptor</keyword>
<dbReference type="InterPro" id="IPR012910">
    <property type="entry name" value="Plug_dom"/>
</dbReference>
<evidence type="ECO:0000259" key="11">
    <source>
        <dbReference type="Pfam" id="PF07715"/>
    </source>
</evidence>
<dbReference type="InterPro" id="IPR039426">
    <property type="entry name" value="TonB-dep_rcpt-like"/>
</dbReference>
<evidence type="ECO:0000256" key="8">
    <source>
        <dbReference type="PROSITE-ProRule" id="PRU01360"/>
    </source>
</evidence>
<comment type="subcellular location">
    <subcellularLocation>
        <location evidence="1 8">Cell outer membrane</location>
        <topology evidence="1 8">Multi-pass membrane protein</topology>
    </subcellularLocation>
</comment>
<dbReference type="PANTHER" id="PTHR47234">
    <property type="match status" value="1"/>
</dbReference>
<dbReference type="GO" id="GO:0009279">
    <property type="term" value="C:cell outer membrane"/>
    <property type="evidence" value="ECO:0007669"/>
    <property type="project" value="UniProtKB-SubCell"/>
</dbReference>
<evidence type="ECO:0000256" key="5">
    <source>
        <dbReference type="ARBA" id="ARBA00023077"/>
    </source>
</evidence>
<feature type="domain" description="TonB-dependent receptor plug" evidence="11">
    <location>
        <begin position="161"/>
        <end position="279"/>
    </location>
</feature>
<dbReference type="InterPro" id="IPR036942">
    <property type="entry name" value="Beta-barrel_TonB_sf"/>
</dbReference>
<dbReference type="Proteomes" id="UP000306631">
    <property type="component" value="Unassembled WGS sequence"/>
</dbReference>
<dbReference type="Gene3D" id="3.55.50.30">
    <property type="match status" value="1"/>
</dbReference>
<evidence type="ECO:0000313" key="12">
    <source>
        <dbReference type="EMBL" id="TGY32751.1"/>
    </source>
</evidence>
<gene>
    <name evidence="12" type="ORF">E5352_15080</name>
</gene>
<dbReference type="EMBL" id="SRYW01000014">
    <property type="protein sequence ID" value="TGY32751.1"/>
    <property type="molecule type" value="Genomic_DNA"/>
</dbReference>
<keyword evidence="6 8" id="KW-0472">Membrane</keyword>
<evidence type="ECO:0000256" key="9">
    <source>
        <dbReference type="RuleBase" id="RU003357"/>
    </source>
</evidence>
<evidence type="ECO:0000256" key="7">
    <source>
        <dbReference type="ARBA" id="ARBA00023237"/>
    </source>
</evidence>
<protein>
    <submittedName>
        <fullName evidence="12">TonB-dependent receptor</fullName>
    </submittedName>
</protein>
<evidence type="ECO:0000256" key="1">
    <source>
        <dbReference type="ARBA" id="ARBA00004571"/>
    </source>
</evidence>
<dbReference type="PROSITE" id="PS52016">
    <property type="entry name" value="TONB_DEPENDENT_REC_3"/>
    <property type="match status" value="1"/>
</dbReference>
<dbReference type="CDD" id="cd01347">
    <property type="entry name" value="ligand_gated_channel"/>
    <property type="match status" value="1"/>
</dbReference>
<comment type="similarity">
    <text evidence="8 9">Belongs to the TonB-dependent receptor family.</text>
</comment>
<dbReference type="PANTHER" id="PTHR47234:SF1">
    <property type="entry name" value="TONB-DEPENDENT RECEPTOR"/>
    <property type="match status" value="1"/>
</dbReference>
<evidence type="ECO:0000256" key="2">
    <source>
        <dbReference type="ARBA" id="ARBA00022448"/>
    </source>
</evidence>